<organism evidence="1 2">
    <name type="scientific">Rhizopogon vinicolor AM-OR11-026</name>
    <dbReference type="NCBI Taxonomy" id="1314800"/>
    <lineage>
        <taxon>Eukaryota</taxon>
        <taxon>Fungi</taxon>
        <taxon>Dikarya</taxon>
        <taxon>Basidiomycota</taxon>
        <taxon>Agaricomycotina</taxon>
        <taxon>Agaricomycetes</taxon>
        <taxon>Agaricomycetidae</taxon>
        <taxon>Boletales</taxon>
        <taxon>Suillineae</taxon>
        <taxon>Rhizopogonaceae</taxon>
        <taxon>Rhizopogon</taxon>
    </lineage>
</organism>
<protein>
    <submittedName>
        <fullName evidence="1">Uncharacterized protein</fullName>
    </submittedName>
</protein>
<evidence type="ECO:0000313" key="1">
    <source>
        <dbReference type="EMBL" id="OAX32820.1"/>
    </source>
</evidence>
<dbReference type="InParanoid" id="A0A1B7MJN8"/>
<dbReference type="EMBL" id="KV448908">
    <property type="protein sequence ID" value="OAX32820.1"/>
    <property type="molecule type" value="Genomic_DNA"/>
</dbReference>
<dbReference type="AlphaFoldDB" id="A0A1B7MJN8"/>
<name>A0A1B7MJN8_9AGAM</name>
<feature type="non-terminal residue" evidence="1">
    <location>
        <position position="1"/>
    </location>
</feature>
<reference evidence="1 2" key="1">
    <citation type="submission" date="2016-06" db="EMBL/GenBank/DDBJ databases">
        <title>Comparative genomics of the ectomycorrhizal sister species Rhizopogon vinicolor and Rhizopogon vesiculosus (Basidiomycota: Boletales) reveals a divergence of the mating type B locus.</title>
        <authorList>
            <consortium name="DOE Joint Genome Institute"/>
            <person name="Mujic A.B."/>
            <person name="Kuo A."/>
            <person name="Tritt A."/>
            <person name="Lipzen A."/>
            <person name="Chen C."/>
            <person name="Johnson J."/>
            <person name="Sharma A."/>
            <person name="Barry K."/>
            <person name="Grigoriev I.V."/>
            <person name="Spatafora J.W."/>
        </authorList>
    </citation>
    <scope>NUCLEOTIDE SEQUENCE [LARGE SCALE GENOMIC DNA]</scope>
    <source>
        <strain evidence="1 2">AM-OR11-026</strain>
    </source>
</reference>
<keyword evidence="2" id="KW-1185">Reference proteome</keyword>
<dbReference type="Proteomes" id="UP000092154">
    <property type="component" value="Unassembled WGS sequence"/>
</dbReference>
<sequence>YMRADLESLVAEQVSTPMQSQDDVGKYLCRFCKVSTYLLSKKCLTETERDHLFLDSFPTDMQNHIRWHLEIKQPDLHPDNAYSQQDVLTAALFILQGSPLVH</sequence>
<dbReference type="STRING" id="1314800.A0A1B7MJN8"/>
<gene>
    <name evidence="1" type="ORF">K503DRAFT_701494</name>
</gene>
<dbReference type="OrthoDB" id="3195134at2759"/>
<accession>A0A1B7MJN8</accession>
<proteinExistence type="predicted"/>
<evidence type="ECO:0000313" key="2">
    <source>
        <dbReference type="Proteomes" id="UP000092154"/>
    </source>
</evidence>